<protein>
    <submittedName>
        <fullName evidence="4">Alpha/beta fold hydrolase</fullName>
    </submittedName>
</protein>
<dbReference type="EMBL" id="DTKL01000065">
    <property type="protein sequence ID" value="HGY95087.1"/>
    <property type="molecule type" value="Genomic_DNA"/>
</dbReference>
<dbReference type="PANTHER" id="PTHR11731:SF193">
    <property type="entry name" value="DIPEPTIDYL PEPTIDASE 9"/>
    <property type="match status" value="1"/>
</dbReference>
<feature type="domain" description="Peptidase S9 prolyl oligopeptidase catalytic" evidence="2">
    <location>
        <begin position="546"/>
        <end position="733"/>
    </location>
</feature>
<comment type="caution">
    <text evidence="4">The sequence shown here is derived from an EMBL/GenBank/DDBJ whole genome shotgun (WGS) entry which is preliminary data.</text>
</comment>
<dbReference type="Gene3D" id="3.40.50.1820">
    <property type="entry name" value="alpha/beta hydrolase"/>
    <property type="match status" value="1"/>
</dbReference>
<gene>
    <name evidence="4" type="ORF">ENW50_10470</name>
</gene>
<feature type="domain" description="Dipeptidylpeptidase IV N-terminal" evidence="3">
    <location>
        <begin position="126"/>
        <end position="460"/>
    </location>
</feature>
<accession>A0A7V5CTZ1</accession>
<dbReference type="SUPFAM" id="SSF82171">
    <property type="entry name" value="DPP6 N-terminal domain-like"/>
    <property type="match status" value="1"/>
</dbReference>
<dbReference type="GO" id="GO:0008239">
    <property type="term" value="F:dipeptidyl-peptidase activity"/>
    <property type="evidence" value="ECO:0007669"/>
    <property type="project" value="TreeGrafter"/>
</dbReference>
<dbReference type="Gene3D" id="2.140.10.30">
    <property type="entry name" value="Dipeptidylpeptidase IV, N-terminal domain"/>
    <property type="match status" value="1"/>
</dbReference>
<dbReference type="PANTHER" id="PTHR11731">
    <property type="entry name" value="PROTEASE FAMILY S9B,C DIPEPTIDYL-PEPTIDASE IV-RELATED"/>
    <property type="match status" value="1"/>
</dbReference>
<keyword evidence="4" id="KW-0378">Hydrolase</keyword>
<dbReference type="GO" id="GO:0006508">
    <property type="term" value="P:proteolysis"/>
    <property type="evidence" value="ECO:0007669"/>
    <property type="project" value="InterPro"/>
</dbReference>
<sequence>MTRKSFALALQSAVLPLALALCPAPALHAQAAQPWTVKEVFGGPSLTGYAPDQIYWAPDSKQVTYLDGSGNLREFVVGGASARKIIASKELEPLLNAPISEQDRDHRNRYDEPDYIWAPDSKHLLFDTNGELWLFSTAKGKGRKVGNTGMQSGDDPKFSPNGQYISYIRNNNVYVQPEQDASQARALTDSGSKTVLNGGIDWVYLEELDVRSNYFWSPDSKQIAFLQMNEAKVPLYPIEDWLPVHARIQWWQRYPQPGDPNPGVRVGVVKAAGGPVSWLKVPLDTGNGYIPRFGWVNDHIVWVETLDRAQKHENIYFADTNTGQVKLALAQTEPKYFNTTYGVTFVGDHQFLLLSWRDGHTHIYRYSFDAADPMAAPAKLENEVEHGDYEVMSIDSVDKATGTIYYVSNEGNPRVHQVWAVNLDGSGKRRVSQTGGVHEPKFPPHGSSYIDEYSDMTTPPAVAFCNPQGACHPFWTSTPVTGHDLQQPVLLTLKAADGKTTLYGTLMLPEGKTAAHSVPLIVNPYGGPDVGEATDRWGGRHLFWNELLAQHGFAVLTMDNRGMGARGRAFEQVCYHNFGPPELADQLASVDQVLKKYPQLDPHRLGWWGWSWGGTFTLYALSHSDRFRVGVAVAPVTSWRDYDSIYTERYMGLPGEDARAYEADSVQNSVAHLHGHLLLMHGTGDDNVHFENTIQYIQKLIEAGVPYDYNVFPRKTHSIAGALDQTELYNRILQEFELYLMPEQPVPGGAGE</sequence>
<dbReference type="Pfam" id="PF00326">
    <property type="entry name" value="Peptidase_S9"/>
    <property type="match status" value="1"/>
</dbReference>
<organism evidence="4">
    <name type="scientific">Acidobacterium capsulatum</name>
    <dbReference type="NCBI Taxonomy" id="33075"/>
    <lineage>
        <taxon>Bacteria</taxon>
        <taxon>Pseudomonadati</taxon>
        <taxon>Acidobacteriota</taxon>
        <taxon>Terriglobia</taxon>
        <taxon>Terriglobales</taxon>
        <taxon>Acidobacteriaceae</taxon>
        <taxon>Acidobacterium</taxon>
    </lineage>
</organism>
<dbReference type="SUPFAM" id="SSF53474">
    <property type="entry name" value="alpha/beta-Hydrolases"/>
    <property type="match status" value="1"/>
</dbReference>
<evidence type="ECO:0000259" key="2">
    <source>
        <dbReference type="Pfam" id="PF00326"/>
    </source>
</evidence>
<dbReference type="AlphaFoldDB" id="A0A7V5CTZ1"/>
<dbReference type="InterPro" id="IPR050278">
    <property type="entry name" value="Serine_Prot_S9B/DPPIV"/>
</dbReference>
<evidence type="ECO:0000256" key="1">
    <source>
        <dbReference type="SAM" id="SignalP"/>
    </source>
</evidence>
<dbReference type="Pfam" id="PF00930">
    <property type="entry name" value="DPPIV_N"/>
    <property type="match status" value="1"/>
</dbReference>
<keyword evidence="1" id="KW-0732">Signal</keyword>
<name>A0A7V5CTZ1_9BACT</name>
<reference evidence="4" key="1">
    <citation type="journal article" date="2020" name="mSystems">
        <title>Genome- and Community-Level Interaction Insights into Carbon Utilization and Element Cycling Functions of Hydrothermarchaeota in Hydrothermal Sediment.</title>
        <authorList>
            <person name="Zhou Z."/>
            <person name="Liu Y."/>
            <person name="Xu W."/>
            <person name="Pan J."/>
            <person name="Luo Z.H."/>
            <person name="Li M."/>
        </authorList>
    </citation>
    <scope>NUCLEOTIDE SEQUENCE [LARGE SCALE GENOMIC DNA]</scope>
    <source>
        <strain evidence="4">SpSt-855</strain>
    </source>
</reference>
<feature type="chain" id="PRO_5031516077" evidence="1">
    <location>
        <begin position="32"/>
        <end position="752"/>
    </location>
</feature>
<proteinExistence type="predicted"/>
<dbReference type="InterPro" id="IPR029058">
    <property type="entry name" value="AB_hydrolase_fold"/>
</dbReference>
<dbReference type="InterPro" id="IPR001375">
    <property type="entry name" value="Peptidase_S9_cat"/>
</dbReference>
<dbReference type="InterPro" id="IPR002469">
    <property type="entry name" value="Peptidase_S9B_N"/>
</dbReference>
<dbReference type="GO" id="GO:0008236">
    <property type="term" value="F:serine-type peptidase activity"/>
    <property type="evidence" value="ECO:0007669"/>
    <property type="project" value="InterPro"/>
</dbReference>
<feature type="signal peptide" evidence="1">
    <location>
        <begin position="1"/>
        <end position="31"/>
    </location>
</feature>
<evidence type="ECO:0000259" key="3">
    <source>
        <dbReference type="Pfam" id="PF00930"/>
    </source>
</evidence>
<evidence type="ECO:0000313" key="4">
    <source>
        <dbReference type="EMBL" id="HGY95087.1"/>
    </source>
</evidence>